<dbReference type="PANTHER" id="PTHR43229">
    <property type="entry name" value="NODULATION PROTEIN J"/>
    <property type="match status" value="1"/>
</dbReference>
<sequence length="251" mass="26659">MSTYTALTKATYKANVRDVATVFFTFAFPLVFLVVFGTIFRGQEVGDTGHGYVDFIASGVLAWGMASAALFGVAFTLMQWRNDDLLRLIRLSPASFGSVIGARYTIALALGLAQVVLFIGVAVSPFFGMRVGPQPWLVVPAVVAGVTAFMAIGVIIGSVANTPEAVAAISNCVVVPMAFLSGSFLPLDMMPDWLQSFSKVLPLRYLNDATAYSLVGAGDAGDYLTALAVLLGFSAVFLAIGAKVFRWTRES</sequence>
<comment type="subcellular location">
    <subcellularLocation>
        <location evidence="6">Cell membrane</location>
        <topology evidence="6">Multi-pass membrane protein</topology>
    </subcellularLocation>
    <subcellularLocation>
        <location evidence="1">Membrane</location>
        <topology evidence="1">Multi-pass membrane protein</topology>
    </subcellularLocation>
</comment>
<dbReference type="PIRSF" id="PIRSF006648">
    <property type="entry name" value="DrrB"/>
    <property type="match status" value="1"/>
</dbReference>
<comment type="similarity">
    <text evidence="6">Belongs to the ABC-2 integral membrane protein family.</text>
</comment>
<evidence type="ECO:0000256" key="2">
    <source>
        <dbReference type="ARBA" id="ARBA00022692"/>
    </source>
</evidence>
<keyword evidence="9" id="KW-1185">Reference proteome</keyword>
<dbReference type="PROSITE" id="PS51012">
    <property type="entry name" value="ABC_TM2"/>
    <property type="match status" value="1"/>
</dbReference>
<feature type="transmembrane region" description="Helical" evidence="6">
    <location>
        <begin position="21"/>
        <end position="40"/>
    </location>
</feature>
<dbReference type="AlphaFoldDB" id="A0A4Y3KGJ1"/>
<dbReference type="EMBL" id="BJLP01000065">
    <property type="protein sequence ID" value="GEA82504.1"/>
    <property type="molecule type" value="Genomic_DNA"/>
</dbReference>
<dbReference type="InterPro" id="IPR013525">
    <property type="entry name" value="ABC2_TM"/>
</dbReference>
<keyword evidence="3 6" id="KW-1133">Transmembrane helix</keyword>
<dbReference type="InterPro" id="IPR051784">
    <property type="entry name" value="Nod_factor_ABC_transporter"/>
</dbReference>
<feature type="transmembrane region" description="Helical" evidence="6">
    <location>
        <begin position="101"/>
        <end position="124"/>
    </location>
</feature>
<dbReference type="GO" id="GO:0046677">
    <property type="term" value="P:response to antibiotic"/>
    <property type="evidence" value="ECO:0007669"/>
    <property type="project" value="UniProtKB-KW"/>
</dbReference>
<evidence type="ECO:0000256" key="3">
    <source>
        <dbReference type="ARBA" id="ARBA00022989"/>
    </source>
</evidence>
<feature type="transmembrane region" description="Helical" evidence="6">
    <location>
        <begin position="223"/>
        <end position="245"/>
    </location>
</feature>
<accession>A0A4Y3KGJ1</accession>
<evidence type="ECO:0000256" key="6">
    <source>
        <dbReference type="RuleBase" id="RU361157"/>
    </source>
</evidence>
<feature type="transmembrane region" description="Helical" evidence="6">
    <location>
        <begin position="166"/>
        <end position="187"/>
    </location>
</feature>
<dbReference type="PANTHER" id="PTHR43229:SF2">
    <property type="entry name" value="NODULATION PROTEIN J"/>
    <property type="match status" value="1"/>
</dbReference>
<keyword evidence="6" id="KW-1003">Cell membrane</keyword>
<comment type="caution">
    <text evidence="8">The sequence shown here is derived from an EMBL/GenBank/DDBJ whole genome shotgun (WGS) entry which is preliminary data.</text>
</comment>
<dbReference type="GO" id="GO:0140359">
    <property type="term" value="F:ABC-type transporter activity"/>
    <property type="evidence" value="ECO:0007669"/>
    <property type="project" value="InterPro"/>
</dbReference>
<dbReference type="GO" id="GO:0043190">
    <property type="term" value="C:ATP-binding cassette (ABC) transporter complex"/>
    <property type="evidence" value="ECO:0007669"/>
    <property type="project" value="InterPro"/>
</dbReference>
<dbReference type="InterPro" id="IPR047817">
    <property type="entry name" value="ABC2_TM_bact-type"/>
</dbReference>
<evidence type="ECO:0000313" key="8">
    <source>
        <dbReference type="EMBL" id="GEA82504.1"/>
    </source>
</evidence>
<evidence type="ECO:0000256" key="4">
    <source>
        <dbReference type="ARBA" id="ARBA00023136"/>
    </source>
</evidence>
<evidence type="ECO:0000256" key="1">
    <source>
        <dbReference type="ARBA" id="ARBA00004141"/>
    </source>
</evidence>
<protein>
    <recommendedName>
        <fullName evidence="6">Transport permease protein</fullName>
    </recommendedName>
</protein>
<dbReference type="RefSeq" id="WP_094181687.1">
    <property type="nucleotide sequence ID" value="NZ_BJLP01000065.1"/>
</dbReference>
<reference evidence="8 9" key="1">
    <citation type="submission" date="2019-06" db="EMBL/GenBank/DDBJ databases">
        <title>Whole genome shotgun sequence of Cellulomonas uda NBRC 3747.</title>
        <authorList>
            <person name="Hosoyama A."/>
            <person name="Uohara A."/>
            <person name="Ohji S."/>
            <person name="Ichikawa N."/>
        </authorList>
    </citation>
    <scope>NUCLEOTIDE SEQUENCE [LARGE SCALE GENOMIC DNA]</scope>
    <source>
        <strain evidence="8 9">NBRC 3747</strain>
    </source>
</reference>
<keyword evidence="4 6" id="KW-0472">Membrane</keyword>
<evidence type="ECO:0000313" key="9">
    <source>
        <dbReference type="Proteomes" id="UP000315842"/>
    </source>
</evidence>
<name>A0A4Y3KGJ1_CELUD</name>
<organism evidence="8 9">
    <name type="scientific">Cellulomonas uda</name>
    <dbReference type="NCBI Taxonomy" id="1714"/>
    <lineage>
        <taxon>Bacteria</taxon>
        <taxon>Bacillati</taxon>
        <taxon>Actinomycetota</taxon>
        <taxon>Actinomycetes</taxon>
        <taxon>Micrococcales</taxon>
        <taxon>Cellulomonadaceae</taxon>
        <taxon>Cellulomonas</taxon>
    </lineage>
</organism>
<feature type="transmembrane region" description="Helical" evidence="6">
    <location>
        <begin position="136"/>
        <end position="159"/>
    </location>
</feature>
<feature type="transmembrane region" description="Helical" evidence="6">
    <location>
        <begin position="60"/>
        <end position="80"/>
    </location>
</feature>
<dbReference type="Proteomes" id="UP000315842">
    <property type="component" value="Unassembled WGS sequence"/>
</dbReference>
<dbReference type="InterPro" id="IPR000412">
    <property type="entry name" value="ABC_2_transport"/>
</dbReference>
<keyword evidence="5" id="KW-0046">Antibiotic resistance</keyword>
<evidence type="ECO:0000256" key="5">
    <source>
        <dbReference type="ARBA" id="ARBA00023251"/>
    </source>
</evidence>
<evidence type="ECO:0000259" key="7">
    <source>
        <dbReference type="PROSITE" id="PS51012"/>
    </source>
</evidence>
<dbReference type="PRINTS" id="PR00164">
    <property type="entry name" value="ABC2TRNSPORT"/>
</dbReference>
<dbReference type="Pfam" id="PF01061">
    <property type="entry name" value="ABC2_membrane"/>
    <property type="match status" value="1"/>
</dbReference>
<proteinExistence type="inferred from homology"/>
<gene>
    <name evidence="8" type="ORF">CUD01_29480</name>
</gene>
<keyword evidence="2 6" id="KW-0812">Transmembrane</keyword>
<keyword evidence="6" id="KW-0813">Transport</keyword>
<feature type="domain" description="ABC transmembrane type-2" evidence="7">
    <location>
        <begin position="20"/>
        <end position="248"/>
    </location>
</feature>